<dbReference type="STRING" id="35608.A0A2U1MKV1"/>
<comment type="caution">
    <text evidence="6">The sequence shown here is derived from an EMBL/GenBank/DDBJ whole genome shotgun (WGS) entry which is preliminary data.</text>
</comment>
<evidence type="ECO:0000313" key="6">
    <source>
        <dbReference type="EMBL" id="PWA61895.1"/>
    </source>
</evidence>
<dbReference type="PANTHER" id="PTHR33191">
    <property type="entry name" value="RIPENING-RELATED PROTEIN 2-RELATED"/>
    <property type="match status" value="1"/>
</dbReference>
<sequence>MKQSTIIFLILFSLLIITLFTSRVGAQSDTYSENLRGKNDHSRLDKFHKTYKRSLLESTSATLALTDYEEGGDSGPAACDGQYHSNDLPIVSLPPNWYNDGQHCLKAIIIYYQQSAQIAIVVDESDADNTIVASKAVWRYFGIPESEWGDLDVTWTWPA</sequence>
<accession>A0A2U1MKV1</accession>
<comment type="subcellular location">
    <subcellularLocation>
        <location evidence="1">Secreted</location>
    </subcellularLocation>
</comment>
<reference evidence="6 7" key="1">
    <citation type="journal article" date="2018" name="Mol. Plant">
        <title>The genome of Artemisia annua provides insight into the evolution of Asteraceae family and artemisinin biosynthesis.</title>
        <authorList>
            <person name="Shen Q."/>
            <person name="Zhang L."/>
            <person name="Liao Z."/>
            <person name="Wang S."/>
            <person name="Yan T."/>
            <person name="Shi P."/>
            <person name="Liu M."/>
            <person name="Fu X."/>
            <person name="Pan Q."/>
            <person name="Wang Y."/>
            <person name="Lv Z."/>
            <person name="Lu X."/>
            <person name="Zhang F."/>
            <person name="Jiang W."/>
            <person name="Ma Y."/>
            <person name="Chen M."/>
            <person name="Hao X."/>
            <person name="Li L."/>
            <person name="Tang Y."/>
            <person name="Lv G."/>
            <person name="Zhou Y."/>
            <person name="Sun X."/>
            <person name="Brodelius P.E."/>
            <person name="Rose J.K.C."/>
            <person name="Tang K."/>
        </authorList>
    </citation>
    <scope>NUCLEOTIDE SEQUENCE [LARGE SCALE GENOMIC DNA]</scope>
    <source>
        <strain evidence="7">cv. Huhao1</strain>
        <tissue evidence="6">Leaf</tissue>
    </source>
</reference>
<name>A0A2U1MKV1_ARTAN</name>
<dbReference type="InterPro" id="IPR039271">
    <property type="entry name" value="Kiwellin-like"/>
</dbReference>
<dbReference type="InterPro" id="IPR036908">
    <property type="entry name" value="RlpA-like_sf"/>
</dbReference>
<dbReference type="EMBL" id="PKPP01004997">
    <property type="protein sequence ID" value="PWA61895.1"/>
    <property type="molecule type" value="Genomic_DNA"/>
</dbReference>
<dbReference type="Pfam" id="PF24300">
    <property type="entry name" value="KWL1"/>
    <property type="match status" value="1"/>
</dbReference>
<comment type="similarity">
    <text evidence="2">Belongs to the kiwellin family.</text>
</comment>
<dbReference type="SUPFAM" id="SSF50685">
    <property type="entry name" value="Barwin-like endoglucanases"/>
    <property type="match status" value="1"/>
</dbReference>
<keyword evidence="3" id="KW-0964">Secreted</keyword>
<feature type="signal peptide" evidence="5">
    <location>
        <begin position="1"/>
        <end position="26"/>
    </location>
</feature>
<dbReference type="PANTHER" id="PTHR33191:SF77">
    <property type="entry name" value="RIPENING-RELATED PROTEIN 1"/>
    <property type="match status" value="1"/>
</dbReference>
<proteinExistence type="inferred from homology"/>
<evidence type="ECO:0000256" key="3">
    <source>
        <dbReference type="ARBA" id="ARBA00022525"/>
    </source>
</evidence>
<evidence type="ECO:0000256" key="2">
    <source>
        <dbReference type="ARBA" id="ARBA00005592"/>
    </source>
</evidence>
<evidence type="ECO:0000256" key="1">
    <source>
        <dbReference type="ARBA" id="ARBA00004613"/>
    </source>
</evidence>
<organism evidence="6 7">
    <name type="scientific">Artemisia annua</name>
    <name type="common">Sweet wormwood</name>
    <dbReference type="NCBI Taxonomy" id="35608"/>
    <lineage>
        <taxon>Eukaryota</taxon>
        <taxon>Viridiplantae</taxon>
        <taxon>Streptophyta</taxon>
        <taxon>Embryophyta</taxon>
        <taxon>Tracheophyta</taxon>
        <taxon>Spermatophyta</taxon>
        <taxon>Magnoliopsida</taxon>
        <taxon>eudicotyledons</taxon>
        <taxon>Gunneridae</taxon>
        <taxon>Pentapetalae</taxon>
        <taxon>asterids</taxon>
        <taxon>campanulids</taxon>
        <taxon>Asterales</taxon>
        <taxon>Asteraceae</taxon>
        <taxon>Asteroideae</taxon>
        <taxon>Anthemideae</taxon>
        <taxon>Artemisiinae</taxon>
        <taxon>Artemisia</taxon>
    </lineage>
</organism>
<evidence type="ECO:0000256" key="5">
    <source>
        <dbReference type="SAM" id="SignalP"/>
    </source>
</evidence>
<protein>
    <submittedName>
        <fullName evidence="6">RlpA-like double-psi beta-barrel domain-containing protein</fullName>
    </submittedName>
</protein>
<evidence type="ECO:0000256" key="4">
    <source>
        <dbReference type="ARBA" id="ARBA00022729"/>
    </source>
</evidence>
<dbReference type="AlphaFoldDB" id="A0A2U1MKV1"/>
<evidence type="ECO:0000313" key="7">
    <source>
        <dbReference type="Proteomes" id="UP000245207"/>
    </source>
</evidence>
<feature type="chain" id="PRO_5015769356" evidence="5">
    <location>
        <begin position="27"/>
        <end position="159"/>
    </location>
</feature>
<dbReference type="Proteomes" id="UP000245207">
    <property type="component" value="Unassembled WGS sequence"/>
</dbReference>
<dbReference type="OrthoDB" id="656438at2759"/>
<keyword evidence="7" id="KW-1185">Reference proteome</keyword>
<dbReference type="GO" id="GO:0005576">
    <property type="term" value="C:extracellular region"/>
    <property type="evidence" value="ECO:0007669"/>
    <property type="project" value="UniProtKB-SubCell"/>
</dbReference>
<gene>
    <name evidence="6" type="ORF">CTI12_AA322800</name>
</gene>
<keyword evidence="4 5" id="KW-0732">Signal</keyword>
<dbReference type="Gene3D" id="2.40.40.10">
    <property type="entry name" value="RlpA-like domain"/>
    <property type="match status" value="1"/>
</dbReference>